<keyword evidence="7" id="KW-0482">Metalloprotease</keyword>
<evidence type="ECO:0000313" key="11">
    <source>
        <dbReference type="Proteomes" id="UP000199376"/>
    </source>
</evidence>
<dbReference type="GO" id="GO:0016485">
    <property type="term" value="P:protein processing"/>
    <property type="evidence" value="ECO:0007669"/>
    <property type="project" value="TreeGrafter"/>
</dbReference>
<dbReference type="STRING" id="283737.SAMN05660453_1330"/>
<evidence type="ECO:0000256" key="1">
    <source>
        <dbReference type="ARBA" id="ARBA00001947"/>
    </source>
</evidence>
<dbReference type="Proteomes" id="UP000199376">
    <property type="component" value="Unassembled WGS sequence"/>
</dbReference>
<evidence type="ECO:0000256" key="5">
    <source>
        <dbReference type="ARBA" id="ARBA00022801"/>
    </source>
</evidence>
<sequence length="629" mass="70666">MTKTRYQDDFYQAVNGEWIDQAKIPADRPVTGGFYDLVEGIEKEERRVLAAIEAGNEKTPAALQEFVKMHQLTKDWDKRAATEKAEIKKFLQPLLDLQSWQDLQKREAELVKESYTTVLEATISPDSKNTSRNELWLASPDLILPDTTSYDNQEQKETLLSTWSKMVKELLEHLDLAEEGAEWVDQALAFDQLLADRESSSEELSDSWKNYHPMTVEEANAKVPAVTLAKTLEGLVGQVPDKVIVYDGPFFEKAKEVYTEENFAIVKGWMIIQNLLEIAGLLGNDTRVMAGQYGRALSGTKEAVQPAKSAFRQARAFFSQVVGKWYGENYFGPKAKADVEKMVQELIKVYEGRFDQIDWLSDETRAKAKVKLAALAVKVGYPEKLPAYLEERKVDAKASLVDNVQRFSKEAVAEHFAKWGKQPDKSRWGMSADTVNAYYSPDFNQIVFPAAILQAPFYDLKQTASQNFGGIGTVIAHEITHAFDTNGARYDEKGNLKEWWTKEDFAHFEEKTEAVVQAFDGLDSAGAKVNGHLTVSENVADLGGVSAALAATKASGDADVKAFFENFATLWRQKAEPKYLALLATIDVHAPAKLRTNVTVKNFDDFERAFDVQEGDGMYLAPEKRIQIW</sequence>
<evidence type="ECO:0000256" key="3">
    <source>
        <dbReference type="ARBA" id="ARBA00022670"/>
    </source>
</evidence>
<protein>
    <submittedName>
        <fullName evidence="10">Putative endopeptidase</fullName>
    </submittedName>
</protein>
<reference evidence="10 11" key="1">
    <citation type="submission" date="2016-10" db="EMBL/GenBank/DDBJ databases">
        <authorList>
            <person name="de Groot N.N."/>
        </authorList>
    </citation>
    <scope>NUCLEOTIDE SEQUENCE [LARGE SCALE GENOMIC DNA]</scope>
    <source>
        <strain evidence="10 11">DSM 19113</strain>
    </source>
</reference>
<dbReference type="PROSITE" id="PS51885">
    <property type="entry name" value="NEPRILYSIN"/>
    <property type="match status" value="1"/>
</dbReference>
<feature type="domain" description="Peptidase M13 N-terminal" evidence="9">
    <location>
        <begin position="7"/>
        <end position="382"/>
    </location>
</feature>
<dbReference type="InterPro" id="IPR024079">
    <property type="entry name" value="MetalloPept_cat_dom_sf"/>
</dbReference>
<evidence type="ECO:0000259" key="9">
    <source>
        <dbReference type="Pfam" id="PF05649"/>
    </source>
</evidence>
<dbReference type="Gene3D" id="1.10.1380.10">
    <property type="entry name" value="Neutral endopeptidase , domain2"/>
    <property type="match status" value="1"/>
</dbReference>
<feature type="domain" description="Peptidase M13 C-terminal" evidence="8">
    <location>
        <begin position="436"/>
        <end position="626"/>
    </location>
</feature>
<dbReference type="AlphaFoldDB" id="A0A1I1HCU9"/>
<dbReference type="InterPro" id="IPR008753">
    <property type="entry name" value="Peptidase_M13_N"/>
</dbReference>
<evidence type="ECO:0000256" key="4">
    <source>
        <dbReference type="ARBA" id="ARBA00022723"/>
    </source>
</evidence>
<keyword evidence="4" id="KW-0479">Metal-binding</keyword>
<keyword evidence="3" id="KW-0645">Protease</keyword>
<proteinExistence type="inferred from homology"/>
<dbReference type="GO" id="GO:0046872">
    <property type="term" value="F:metal ion binding"/>
    <property type="evidence" value="ECO:0007669"/>
    <property type="project" value="UniProtKB-KW"/>
</dbReference>
<dbReference type="InterPro" id="IPR000718">
    <property type="entry name" value="Peptidase_M13"/>
</dbReference>
<dbReference type="Pfam" id="PF05649">
    <property type="entry name" value="Peptidase_M13_N"/>
    <property type="match status" value="1"/>
</dbReference>
<dbReference type="CDD" id="cd08662">
    <property type="entry name" value="M13"/>
    <property type="match status" value="1"/>
</dbReference>
<dbReference type="RefSeq" id="WP_091503223.1">
    <property type="nucleotide sequence ID" value="NZ_FOLI01000008.1"/>
</dbReference>
<dbReference type="Gene3D" id="3.40.390.10">
    <property type="entry name" value="Collagenase (Catalytic Domain)"/>
    <property type="match status" value="1"/>
</dbReference>
<evidence type="ECO:0000259" key="8">
    <source>
        <dbReference type="Pfam" id="PF01431"/>
    </source>
</evidence>
<accession>A0A1I1HCU9</accession>
<dbReference type="PANTHER" id="PTHR11733">
    <property type="entry name" value="ZINC METALLOPROTEASE FAMILY M13 NEPRILYSIN-RELATED"/>
    <property type="match status" value="1"/>
</dbReference>
<gene>
    <name evidence="10" type="ORF">SAMN05660453_1330</name>
</gene>
<dbReference type="InterPro" id="IPR018497">
    <property type="entry name" value="Peptidase_M13_C"/>
</dbReference>
<dbReference type="GO" id="GO:0004222">
    <property type="term" value="F:metalloendopeptidase activity"/>
    <property type="evidence" value="ECO:0007669"/>
    <property type="project" value="InterPro"/>
</dbReference>
<keyword evidence="11" id="KW-1185">Reference proteome</keyword>
<evidence type="ECO:0000256" key="6">
    <source>
        <dbReference type="ARBA" id="ARBA00022833"/>
    </source>
</evidence>
<evidence type="ECO:0000313" key="10">
    <source>
        <dbReference type="EMBL" id="SFC21626.1"/>
    </source>
</evidence>
<organism evidence="10 11">
    <name type="scientific">Fructobacillus durionis</name>
    <dbReference type="NCBI Taxonomy" id="283737"/>
    <lineage>
        <taxon>Bacteria</taxon>
        <taxon>Bacillati</taxon>
        <taxon>Bacillota</taxon>
        <taxon>Bacilli</taxon>
        <taxon>Lactobacillales</taxon>
        <taxon>Lactobacillaceae</taxon>
        <taxon>Fructobacillus</taxon>
    </lineage>
</organism>
<keyword evidence="5" id="KW-0378">Hydrolase</keyword>
<evidence type="ECO:0000256" key="2">
    <source>
        <dbReference type="ARBA" id="ARBA00007357"/>
    </source>
</evidence>
<dbReference type="InterPro" id="IPR042089">
    <property type="entry name" value="Peptidase_M13_dom_2"/>
</dbReference>
<dbReference type="PANTHER" id="PTHR11733:SF167">
    <property type="entry name" value="FI17812P1-RELATED"/>
    <property type="match status" value="1"/>
</dbReference>
<dbReference type="SUPFAM" id="SSF55486">
    <property type="entry name" value="Metalloproteases ('zincins'), catalytic domain"/>
    <property type="match status" value="1"/>
</dbReference>
<evidence type="ECO:0000256" key="7">
    <source>
        <dbReference type="ARBA" id="ARBA00023049"/>
    </source>
</evidence>
<name>A0A1I1HCU9_9LACO</name>
<keyword evidence="6" id="KW-0862">Zinc</keyword>
<dbReference type="OrthoDB" id="9775677at2"/>
<dbReference type="GO" id="GO:0005886">
    <property type="term" value="C:plasma membrane"/>
    <property type="evidence" value="ECO:0007669"/>
    <property type="project" value="TreeGrafter"/>
</dbReference>
<dbReference type="EMBL" id="FOLI01000008">
    <property type="protein sequence ID" value="SFC21626.1"/>
    <property type="molecule type" value="Genomic_DNA"/>
</dbReference>
<dbReference type="PRINTS" id="PR00786">
    <property type="entry name" value="NEPRILYSIN"/>
</dbReference>
<comment type="cofactor">
    <cofactor evidence="1">
        <name>Zn(2+)</name>
        <dbReference type="ChEBI" id="CHEBI:29105"/>
    </cofactor>
</comment>
<comment type="similarity">
    <text evidence="2">Belongs to the peptidase M13 family.</text>
</comment>
<dbReference type="Pfam" id="PF01431">
    <property type="entry name" value="Peptidase_M13"/>
    <property type="match status" value="1"/>
</dbReference>